<keyword evidence="2" id="KW-0479">Metal-binding</keyword>
<dbReference type="Gene3D" id="3.20.20.140">
    <property type="entry name" value="Metal-dependent hydrolases"/>
    <property type="match status" value="1"/>
</dbReference>
<dbReference type="OrthoDB" id="2832284at2759"/>
<feature type="compositionally biased region" description="Low complexity" evidence="9">
    <location>
        <begin position="403"/>
        <end position="413"/>
    </location>
</feature>
<evidence type="ECO:0000256" key="9">
    <source>
        <dbReference type="SAM" id="MobiDB-lite"/>
    </source>
</evidence>
<feature type="domain" description="Amidohydrolase-related" evidence="10">
    <location>
        <begin position="7"/>
        <end position="327"/>
    </location>
</feature>
<dbReference type="InterPro" id="IPR032465">
    <property type="entry name" value="ACMSD"/>
</dbReference>
<keyword evidence="5 8" id="KW-0456">Lyase</keyword>
<dbReference type="SUPFAM" id="SSF51556">
    <property type="entry name" value="Metallo-dependent hydrolases"/>
    <property type="match status" value="1"/>
</dbReference>
<dbReference type="GO" id="GO:0019748">
    <property type="term" value="P:secondary metabolic process"/>
    <property type="evidence" value="ECO:0007669"/>
    <property type="project" value="TreeGrafter"/>
</dbReference>
<dbReference type="Pfam" id="PF04909">
    <property type="entry name" value="Amidohydro_2"/>
    <property type="match status" value="1"/>
</dbReference>
<dbReference type="GO" id="GO:0016787">
    <property type="term" value="F:hydrolase activity"/>
    <property type="evidence" value="ECO:0007669"/>
    <property type="project" value="InterPro"/>
</dbReference>
<protein>
    <recommendedName>
        <fullName evidence="7">6-methylsalicylate decarboxylase</fullName>
        <ecNumber evidence="7">4.1.1.52</ecNumber>
    </recommendedName>
</protein>
<keyword evidence="4" id="KW-0862">Zinc</keyword>
<evidence type="ECO:0000256" key="5">
    <source>
        <dbReference type="ARBA" id="ARBA00023239"/>
    </source>
</evidence>
<dbReference type="PANTHER" id="PTHR21240">
    <property type="entry name" value="2-AMINO-3-CARBOXYLMUCONATE-6-SEMIALDEHYDE DECARBOXYLASE"/>
    <property type="match status" value="1"/>
</dbReference>
<evidence type="ECO:0000256" key="6">
    <source>
        <dbReference type="ARBA" id="ARBA00036832"/>
    </source>
</evidence>
<comment type="similarity">
    <text evidence="1">Belongs to the metallo-dependent hydrolases superfamily. ACMSD family.</text>
</comment>
<feature type="compositionally biased region" description="Polar residues" evidence="9">
    <location>
        <begin position="335"/>
        <end position="344"/>
    </location>
</feature>
<dbReference type="InterPro" id="IPR011333">
    <property type="entry name" value="SKP1/BTB/POZ_sf"/>
</dbReference>
<dbReference type="Proteomes" id="UP000288859">
    <property type="component" value="Unassembled WGS sequence"/>
</dbReference>
<evidence type="ECO:0000256" key="4">
    <source>
        <dbReference type="ARBA" id="ARBA00022833"/>
    </source>
</evidence>
<evidence type="ECO:0000256" key="2">
    <source>
        <dbReference type="ARBA" id="ARBA00022723"/>
    </source>
</evidence>
<reference evidence="11 12" key="1">
    <citation type="submission" date="2017-03" db="EMBL/GenBank/DDBJ databases">
        <title>Genomes of endolithic fungi from Antarctica.</title>
        <authorList>
            <person name="Coleine C."/>
            <person name="Masonjones S."/>
            <person name="Stajich J.E."/>
        </authorList>
    </citation>
    <scope>NUCLEOTIDE SEQUENCE [LARGE SCALE GENOMIC DNA]</scope>
    <source>
        <strain evidence="11 12">CCFEE 6314</strain>
    </source>
</reference>
<evidence type="ECO:0000256" key="8">
    <source>
        <dbReference type="RuleBase" id="RU366045"/>
    </source>
</evidence>
<dbReference type="InterPro" id="IPR032466">
    <property type="entry name" value="Metal_Hydrolase"/>
</dbReference>
<comment type="caution">
    <text evidence="11">The sequence shown here is derived from an EMBL/GenBank/DDBJ whole genome shotgun (WGS) entry which is preliminary data.</text>
</comment>
<keyword evidence="3 8" id="KW-0210">Decarboxylase</keyword>
<dbReference type="VEuPathDB" id="FungiDB:PV10_05943"/>
<feature type="region of interest" description="Disordered" evidence="9">
    <location>
        <begin position="389"/>
        <end position="426"/>
    </location>
</feature>
<evidence type="ECO:0000256" key="3">
    <source>
        <dbReference type="ARBA" id="ARBA00022793"/>
    </source>
</evidence>
<evidence type="ECO:0000313" key="11">
    <source>
        <dbReference type="EMBL" id="RVX71513.1"/>
    </source>
</evidence>
<sequence length="840" mass="92658">MSPYSKIDLHSHYLPEKYREALAANGHESPDGFPYIPQWDEDSHLALMKEYNIEKSIISVSSPGCYLKNGDNLLARNLARHVNEVASDLKKRRPDQFGFYATLPLPDVEGCLAEIPYALDTLNADGFVVMTNFGGRYLGHKDFDAIFDQLEKRKAVVFMHPTTPCLPAGDPAIPLPDFPRPMFEFLFDTARAVMNLFLSGTVRRCPNVKFQVPHCGGTFPPLIDRFGNIASLLKVPGTDQELTGSWVRERLNTQFYFDTAGWAFPDQIQGLLQYVTVDRILYGSDFPFTNFNAVGALSRDHDKYLSQVFPDKEHQENLTRKNALKLLTAQANLKGTLDNGNKNDTAPPPHYCIQSPSRPRDLALWPHLAIPSTSTSPTTALSTIRHLDDDDQGKIDLNPPPQFSRSAATSSTSPPSPTPPPFSSLYFPSNAELDRIRATVTENTCDNLLVSAPAPSFEEALAEDDAESKAEAETKAALPQDTKAQSSKAVDDEEAPPPYTEGSSPINSFNYVMAAAGGASSIITQVQQSAGPPINTLGVSGEAAADEHITLDLRGTQFTLSRDELLTLPEFVLLSLFPNGLLPDGHMNSFHDGDVYPVDVGNPASPHVISILSNPYYYIGDLTYFTQYDPASLQYMLGFFRDVAQSIPSASPSPTTPPDHDPISMEPLQGSTKDMLQDRAGIIVLREDLDFYVIPPRPDIEQAEMTEVKRAAGKSLLRQNGIFSGLKRSEEVGTTEQHLIEMLTAGGFNHDDNWGHRAGEPNKAVICSLALARLRTDIKGDLAGGNAVGMAQKLLLFWRKPARRCWWEGVELDDVEGVDGQLKVWIRRVWTLEMSVIGLR</sequence>
<evidence type="ECO:0000313" key="12">
    <source>
        <dbReference type="Proteomes" id="UP000288859"/>
    </source>
</evidence>
<dbReference type="SUPFAM" id="SSF54695">
    <property type="entry name" value="POZ domain"/>
    <property type="match status" value="1"/>
</dbReference>
<dbReference type="AlphaFoldDB" id="A0A438N7H5"/>
<comment type="catalytic activity">
    <reaction evidence="6">
        <text>6-methylsalicylate + H(+) = 3-methylphenol + CO2</text>
        <dbReference type="Rhea" id="RHEA:23112"/>
        <dbReference type="ChEBI" id="CHEBI:15378"/>
        <dbReference type="ChEBI" id="CHEBI:16526"/>
        <dbReference type="ChEBI" id="CHEBI:17231"/>
        <dbReference type="ChEBI" id="CHEBI:36658"/>
        <dbReference type="EC" id="4.1.1.52"/>
    </reaction>
    <physiologicalReaction direction="left-to-right" evidence="6">
        <dbReference type="Rhea" id="RHEA:23113"/>
    </physiologicalReaction>
</comment>
<gene>
    <name evidence="11" type="ORF">B0A52_05085</name>
</gene>
<feature type="region of interest" description="Disordered" evidence="9">
    <location>
        <begin position="335"/>
        <end position="355"/>
    </location>
</feature>
<evidence type="ECO:0000256" key="1">
    <source>
        <dbReference type="ARBA" id="ARBA00005871"/>
    </source>
</evidence>
<dbReference type="VEuPathDB" id="FungiDB:PV10_05941"/>
<dbReference type="PANTHER" id="PTHR21240:SF29">
    <property type="entry name" value="AMIDOHYDROLASE-RELATED DOMAIN-CONTAINING PROTEIN"/>
    <property type="match status" value="1"/>
</dbReference>
<feature type="region of interest" description="Disordered" evidence="9">
    <location>
        <begin position="458"/>
        <end position="504"/>
    </location>
</feature>
<evidence type="ECO:0000256" key="7">
    <source>
        <dbReference type="ARBA" id="ARBA00038889"/>
    </source>
</evidence>
<dbReference type="InterPro" id="IPR006680">
    <property type="entry name" value="Amidohydro-rel"/>
</dbReference>
<dbReference type="EMBL" id="NAJM01000017">
    <property type="protein sequence ID" value="RVX71513.1"/>
    <property type="molecule type" value="Genomic_DNA"/>
</dbReference>
<proteinExistence type="inferred from homology"/>
<dbReference type="GO" id="GO:0046872">
    <property type="term" value="F:metal ion binding"/>
    <property type="evidence" value="ECO:0007669"/>
    <property type="project" value="UniProtKB-KW"/>
</dbReference>
<name>A0A438N7H5_EXOME</name>
<dbReference type="EC" id="4.1.1.52" evidence="7"/>
<dbReference type="GO" id="GO:0047596">
    <property type="term" value="F:6-methylsalicylate decarboxylase activity"/>
    <property type="evidence" value="ECO:0007669"/>
    <property type="project" value="UniProtKB-EC"/>
</dbReference>
<organism evidence="11 12">
    <name type="scientific">Exophiala mesophila</name>
    <name type="common">Black yeast-like fungus</name>
    <dbReference type="NCBI Taxonomy" id="212818"/>
    <lineage>
        <taxon>Eukaryota</taxon>
        <taxon>Fungi</taxon>
        <taxon>Dikarya</taxon>
        <taxon>Ascomycota</taxon>
        <taxon>Pezizomycotina</taxon>
        <taxon>Eurotiomycetes</taxon>
        <taxon>Chaetothyriomycetidae</taxon>
        <taxon>Chaetothyriales</taxon>
        <taxon>Herpotrichiellaceae</taxon>
        <taxon>Exophiala</taxon>
    </lineage>
</organism>
<accession>A0A438N7H5</accession>
<dbReference type="GO" id="GO:0005829">
    <property type="term" value="C:cytosol"/>
    <property type="evidence" value="ECO:0007669"/>
    <property type="project" value="TreeGrafter"/>
</dbReference>
<evidence type="ECO:0000259" key="10">
    <source>
        <dbReference type="Pfam" id="PF04909"/>
    </source>
</evidence>